<dbReference type="GO" id="GO:0016757">
    <property type="term" value="F:glycosyltransferase activity"/>
    <property type="evidence" value="ECO:0007669"/>
    <property type="project" value="UniProtKB-KW"/>
</dbReference>
<feature type="transmembrane region" description="Helical" evidence="9">
    <location>
        <begin position="422"/>
        <end position="438"/>
    </location>
</feature>
<evidence type="ECO:0000259" key="10">
    <source>
        <dbReference type="Pfam" id="PF13231"/>
    </source>
</evidence>
<feature type="transmembrane region" description="Helical" evidence="9">
    <location>
        <begin position="491"/>
        <end position="511"/>
    </location>
</feature>
<evidence type="ECO:0000256" key="1">
    <source>
        <dbReference type="ARBA" id="ARBA00004651"/>
    </source>
</evidence>
<sequence length="665" mass="72621">MTSRPEYYTPQPYDPYAEEEQQGGWFNSDGYLPRRPRGHEVRQDYDAPHGYQQVPQGYHQVPQGYDTPQDHGVAQGHPAPQGYDTPQGYHQVPQEYDTPQDYGIAQGHPVSQGYDIPEGYGYDPGAHAYQQPDGQPAYPGQTAEEEPAAPAEPGYHVPETPEVGWDMAASRRRAWVSRAVLLCVLAVQAVLSLRLANTAFQDEALYLAAGHAELQHLLHGTPLPIDYAAYFSGSPQLYPVLAAAVDDVLGLTGARLLSLAFMLGTTGLLYSFTRRLFNERAALAGAALFAVVQSTVVMGYFATYDAAAVFLLALATWIVVRTDRAPVAAVLLAVPVAVLAVGVKYAAGLYLPTIVVLALLTGWPHQGRKAVLRMLLLALGIGAVLGAGMYGTDLMDGVRQTTTNRDHGSDSTAFLLQRSGEWGGLMFLTAVGGAVSYVRRSRMNESPAAQRLGNPGWRWRALLGLVLCGTALLAPAYQIHLGTVVSLFKHVGFGLLFAAPMAGVGVTRLIGAHFRYPQLGIMLWTATLCLGISQADWRFGVWPDSSKMIQVVDSHVDREGHYLASTPEVPVYYLRDKTTHRQWQGVFALEYTDKKGTYHQGDEAYRAALRDGEFDLIVLDGLTNPRVDAVVVDAVKGNPHYRLLADLPFRNSSGTGHYRIWTKTS</sequence>
<evidence type="ECO:0000256" key="8">
    <source>
        <dbReference type="SAM" id="MobiDB-lite"/>
    </source>
</evidence>
<dbReference type="EC" id="2.4.-.-" evidence="11"/>
<dbReference type="RefSeq" id="WP_405449394.1">
    <property type="nucleotide sequence ID" value="NZ_CP108164.1"/>
</dbReference>
<feature type="transmembrane region" description="Helical" evidence="9">
    <location>
        <begin position="372"/>
        <end position="391"/>
    </location>
</feature>
<feature type="transmembrane region" description="Helical" evidence="9">
    <location>
        <begin position="459"/>
        <end position="479"/>
    </location>
</feature>
<dbReference type="InterPro" id="IPR050297">
    <property type="entry name" value="LipidA_mod_glycosyltrf_83"/>
</dbReference>
<feature type="transmembrane region" description="Helical" evidence="9">
    <location>
        <begin position="282"/>
        <end position="315"/>
    </location>
</feature>
<dbReference type="Pfam" id="PF13231">
    <property type="entry name" value="PMT_2"/>
    <property type="match status" value="1"/>
</dbReference>
<evidence type="ECO:0000256" key="5">
    <source>
        <dbReference type="ARBA" id="ARBA00022692"/>
    </source>
</evidence>
<dbReference type="PANTHER" id="PTHR33908">
    <property type="entry name" value="MANNOSYLTRANSFERASE YKCB-RELATED"/>
    <property type="match status" value="1"/>
</dbReference>
<comment type="subcellular location">
    <subcellularLocation>
        <location evidence="1">Cell membrane</location>
        <topology evidence="1">Multi-pass membrane protein</topology>
    </subcellularLocation>
</comment>
<evidence type="ECO:0000256" key="6">
    <source>
        <dbReference type="ARBA" id="ARBA00022989"/>
    </source>
</evidence>
<dbReference type="PANTHER" id="PTHR33908:SF11">
    <property type="entry name" value="MEMBRANE PROTEIN"/>
    <property type="match status" value="1"/>
</dbReference>
<dbReference type="GeneID" id="97283335"/>
<feature type="transmembrane region" description="Helical" evidence="9">
    <location>
        <begin position="327"/>
        <end position="360"/>
    </location>
</feature>
<organism evidence="11 12">
    <name type="scientific">Streptomyces achromogenes</name>
    <dbReference type="NCBI Taxonomy" id="67255"/>
    <lineage>
        <taxon>Bacteria</taxon>
        <taxon>Bacillati</taxon>
        <taxon>Actinomycetota</taxon>
        <taxon>Actinomycetes</taxon>
        <taxon>Kitasatosporales</taxon>
        <taxon>Streptomycetaceae</taxon>
        <taxon>Streptomyces</taxon>
    </lineage>
</organism>
<feature type="region of interest" description="Disordered" evidence="8">
    <location>
        <begin position="1"/>
        <end position="159"/>
    </location>
</feature>
<protein>
    <submittedName>
        <fullName evidence="11">Glycosyltransferase family 39 protein</fullName>
        <ecNumber evidence="11">2.4.-.-</ecNumber>
    </submittedName>
</protein>
<keyword evidence="6 9" id="KW-1133">Transmembrane helix</keyword>
<keyword evidence="2" id="KW-1003">Cell membrane</keyword>
<feature type="transmembrane region" description="Helical" evidence="9">
    <location>
        <begin position="248"/>
        <end position="270"/>
    </location>
</feature>
<evidence type="ECO:0000256" key="7">
    <source>
        <dbReference type="ARBA" id="ARBA00023136"/>
    </source>
</evidence>
<keyword evidence="3 11" id="KW-0328">Glycosyltransferase</keyword>
<keyword evidence="12" id="KW-1185">Reference proteome</keyword>
<keyword evidence="7 9" id="KW-0472">Membrane</keyword>
<feature type="transmembrane region" description="Helical" evidence="9">
    <location>
        <begin position="175"/>
        <end position="196"/>
    </location>
</feature>
<evidence type="ECO:0000256" key="9">
    <source>
        <dbReference type="SAM" id="Phobius"/>
    </source>
</evidence>
<gene>
    <name evidence="11" type="ORF">OG350_22905</name>
</gene>
<feature type="compositionally biased region" description="Basic and acidic residues" evidence="8">
    <location>
        <begin position="38"/>
        <end position="47"/>
    </location>
</feature>
<keyword evidence="5 9" id="KW-0812">Transmembrane</keyword>
<name>A0ABZ1KSF0_STRAH</name>
<keyword evidence="4 11" id="KW-0808">Transferase</keyword>
<proteinExistence type="predicted"/>
<reference evidence="11 12" key="1">
    <citation type="submission" date="2022-10" db="EMBL/GenBank/DDBJ databases">
        <title>The complete genomes of actinobacterial strains from the NBC collection.</title>
        <authorList>
            <person name="Joergensen T.S."/>
            <person name="Alvarez Arevalo M."/>
            <person name="Sterndorff E.B."/>
            <person name="Faurdal D."/>
            <person name="Vuksanovic O."/>
            <person name="Mourched A.-S."/>
            <person name="Charusanti P."/>
            <person name="Shaw S."/>
            <person name="Blin K."/>
            <person name="Weber T."/>
        </authorList>
    </citation>
    <scope>NUCLEOTIDE SEQUENCE [LARGE SCALE GENOMIC DNA]</scope>
    <source>
        <strain evidence="11 12">NBC_00156</strain>
    </source>
</reference>
<evidence type="ECO:0000313" key="12">
    <source>
        <dbReference type="Proteomes" id="UP001622557"/>
    </source>
</evidence>
<dbReference type="InterPro" id="IPR038731">
    <property type="entry name" value="RgtA/B/C-like"/>
</dbReference>
<evidence type="ECO:0000256" key="4">
    <source>
        <dbReference type="ARBA" id="ARBA00022679"/>
    </source>
</evidence>
<dbReference type="Proteomes" id="UP001622557">
    <property type="component" value="Chromosome"/>
</dbReference>
<evidence type="ECO:0000256" key="3">
    <source>
        <dbReference type="ARBA" id="ARBA00022676"/>
    </source>
</evidence>
<evidence type="ECO:0000256" key="2">
    <source>
        <dbReference type="ARBA" id="ARBA00022475"/>
    </source>
</evidence>
<feature type="domain" description="Glycosyltransferase RgtA/B/C/D-like" evidence="10">
    <location>
        <begin position="251"/>
        <end position="379"/>
    </location>
</feature>
<dbReference type="EMBL" id="CP108164">
    <property type="protein sequence ID" value="WTQ82973.1"/>
    <property type="molecule type" value="Genomic_DNA"/>
</dbReference>
<evidence type="ECO:0000313" key="11">
    <source>
        <dbReference type="EMBL" id="WTQ82973.1"/>
    </source>
</evidence>
<accession>A0ABZ1KSF0</accession>